<proteinExistence type="predicted"/>
<keyword evidence="1" id="KW-0732">Signal</keyword>
<gene>
    <name evidence="2" type="ORF">LMG21510_02874</name>
</gene>
<evidence type="ECO:0000256" key="1">
    <source>
        <dbReference type="SAM" id="SignalP"/>
    </source>
</evidence>
<comment type="caution">
    <text evidence="2">The sequence shown here is derived from an EMBL/GenBank/DDBJ whole genome shotgun (WGS) entry which is preliminary data.</text>
</comment>
<feature type="chain" id="PRO_5047201836" evidence="1">
    <location>
        <begin position="29"/>
        <end position="351"/>
    </location>
</feature>
<accession>A0ABN7YT24</accession>
<evidence type="ECO:0000313" key="3">
    <source>
        <dbReference type="Proteomes" id="UP000721236"/>
    </source>
</evidence>
<dbReference type="PROSITE" id="PS51257">
    <property type="entry name" value="PROKAR_LIPOPROTEIN"/>
    <property type="match status" value="1"/>
</dbReference>
<dbReference type="Proteomes" id="UP000721236">
    <property type="component" value="Unassembled WGS sequence"/>
</dbReference>
<name>A0ABN7YT24_9BURK</name>
<reference evidence="2 3" key="1">
    <citation type="submission" date="2021-08" db="EMBL/GenBank/DDBJ databases">
        <authorList>
            <person name="Peeters C."/>
        </authorList>
    </citation>
    <scope>NUCLEOTIDE SEQUENCE [LARGE SCALE GENOMIC DNA]</scope>
    <source>
        <strain evidence="2 3">LMG 21510</strain>
    </source>
</reference>
<sequence length="351" mass="38023">MRQRVRVLLSSAASALACLACLPGQALAWDYTPTVISSLASVYGYLTSQSITLERAAEQYPSMRPEIERTRAEFDRQFPDALESVTRLFQGIPLPATDRARLATKVLEMDRDSIQAALANQQAVRDFLDRVRGTARGEMEPDSLQLLLAAVYDERPAAELDTPMARVLRTKGTPAAGNADVSLRMPLSWERNTAREKLREDATIFAFNSQGGSGLSTIDLLTRPLTQAAANAAEGATAAAAGKAAAGEAERLANALRFATGTTPKLLGQGTTRLKQRTMTWVSFSIAGEGSGGRTLQYGRMWLLPLREHEQTMMLLCRTGAVPEAIAEAERKRLMPLWEAVAGSIAVSSAR</sequence>
<protein>
    <submittedName>
        <fullName evidence="2">Uncharacterized protein</fullName>
    </submittedName>
</protein>
<keyword evidence="3" id="KW-1185">Reference proteome</keyword>
<dbReference type="RefSeq" id="WP_224042342.1">
    <property type="nucleotide sequence ID" value="NZ_CAJZAH010000002.1"/>
</dbReference>
<evidence type="ECO:0000313" key="2">
    <source>
        <dbReference type="EMBL" id="CAG9175455.1"/>
    </source>
</evidence>
<dbReference type="EMBL" id="CAJZAH010000002">
    <property type="protein sequence ID" value="CAG9175455.1"/>
    <property type="molecule type" value="Genomic_DNA"/>
</dbReference>
<organism evidence="2 3">
    <name type="scientific">Cupriavidus respiraculi</name>
    <dbReference type="NCBI Taxonomy" id="195930"/>
    <lineage>
        <taxon>Bacteria</taxon>
        <taxon>Pseudomonadati</taxon>
        <taxon>Pseudomonadota</taxon>
        <taxon>Betaproteobacteria</taxon>
        <taxon>Burkholderiales</taxon>
        <taxon>Burkholderiaceae</taxon>
        <taxon>Cupriavidus</taxon>
    </lineage>
</organism>
<feature type="signal peptide" evidence="1">
    <location>
        <begin position="1"/>
        <end position="28"/>
    </location>
</feature>